<feature type="transmembrane region" description="Helical" evidence="1">
    <location>
        <begin position="135"/>
        <end position="152"/>
    </location>
</feature>
<gene>
    <name evidence="2" type="ORF">BJ987_005625</name>
</gene>
<dbReference type="Proteomes" id="UP001519325">
    <property type="component" value="Unassembled WGS sequence"/>
</dbReference>
<comment type="caution">
    <text evidence="2">The sequence shown here is derived from an EMBL/GenBank/DDBJ whole genome shotgun (WGS) entry which is preliminary data.</text>
</comment>
<proteinExistence type="predicted"/>
<keyword evidence="3" id="KW-1185">Reference proteome</keyword>
<dbReference type="EMBL" id="JAGGMR010000001">
    <property type="protein sequence ID" value="MBP2192724.1"/>
    <property type="molecule type" value="Genomic_DNA"/>
</dbReference>
<name>A0ABS4QLY5_9NOCA</name>
<feature type="transmembrane region" description="Helical" evidence="1">
    <location>
        <begin position="93"/>
        <end position="115"/>
    </location>
</feature>
<feature type="transmembrane region" description="Helical" evidence="1">
    <location>
        <begin position="31"/>
        <end position="55"/>
    </location>
</feature>
<organism evidence="2 3">
    <name type="scientific">Nocardia goodfellowii</name>
    <dbReference type="NCBI Taxonomy" id="882446"/>
    <lineage>
        <taxon>Bacteria</taxon>
        <taxon>Bacillati</taxon>
        <taxon>Actinomycetota</taxon>
        <taxon>Actinomycetes</taxon>
        <taxon>Mycobacteriales</taxon>
        <taxon>Nocardiaceae</taxon>
        <taxon>Nocardia</taxon>
    </lineage>
</organism>
<evidence type="ECO:0000256" key="1">
    <source>
        <dbReference type="SAM" id="Phobius"/>
    </source>
</evidence>
<evidence type="ECO:0000313" key="3">
    <source>
        <dbReference type="Proteomes" id="UP001519325"/>
    </source>
</evidence>
<feature type="transmembrane region" description="Helical" evidence="1">
    <location>
        <begin position="159"/>
        <end position="180"/>
    </location>
</feature>
<accession>A0ABS4QLY5</accession>
<feature type="transmembrane region" description="Helical" evidence="1">
    <location>
        <begin position="6"/>
        <end position="24"/>
    </location>
</feature>
<sequence>MLSVALLSLAGFQIACVLMLRGSAVTGPARLCLYAVGIGLAYDSAIFGLGATLGPGNLLHDLSVGRFVGHVVLTPLLVIWAAQCVLRIRMRWAWLLTAALIAWGAVADLTDLRLIPRRFADTVRYAPETPSGPPIPALVVSIVLLIAGIMLWRKLNWPWLALATAILFVASGAAFAVPPLGNAGEAVMFTALVAAVRLRQPVHELA</sequence>
<keyword evidence="1" id="KW-0472">Membrane</keyword>
<keyword evidence="1" id="KW-1133">Transmembrane helix</keyword>
<keyword evidence="1" id="KW-0812">Transmembrane</keyword>
<reference evidence="2 3" key="1">
    <citation type="submission" date="2021-03" db="EMBL/GenBank/DDBJ databases">
        <title>Sequencing the genomes of 1000 actinobacteria strains.</title>
        <authorList>
            <person name="Klenk H.-P."/>
        </authorList>
    </citation>
    <scope>NUCLEOTIDE SEQUENCE [LARGE SCALE GENOMIC DNA]</scope>
    <source>
        <strain evidence="2 3">DSM 45516</strain>
    </source>
</reference>
<feature type="transmembrane region" description="Helical" evidence="1">
    <location>
        <begin position="67"/>
        <end position="86"/>
    </location>
</feature>
<dbReference type="RefSeq" id="WP_209895789.1">
    <property type="nucleotide sequence ID" value="NZ_JAGGMR010000001.1"/>
</dbReference>
<evidence type="ECO:0000313" key="2">
    <source>
        <dbReference type="EMBL" id="MBP2192724.1"/>
    </source>
</evidence>
<protein>
    <submittedName>
        <fullName evidence="2">Uncharacterized protein</fullName>
    </submittedName>
</protein>